<evidence type="ECO:0000256" key="1">
    <source>
        <dbReference type="ARBA" id="ARBA00023054"/>
    </source>
</evidence>
<keyword evidence="2" id="KW-0472">Membrane</keyword>
<organism evidence="4 5">
    <name type="scientific">Xanthocytophaga flava</name>
    <dbReference type="NCBI Taxonomy" id="3048013"/>
    <lineage>
        <taxon>Bacteria</taxon>
        <taxon>Pseudomonadati</taxon>
        <taxon>Bacteroidota</taxon>
        <taxon>Cytophagia</taxon>
        <taxon>Cytophagales</taxon>
        <taxon>Rhodocytophagaceae</taxon>
        <taxon>Xanthocytophaga</taxon>
    </lineage>
</organism>
<dbReference type="InterPro" id="IPR058624">
    <property type="entry name" value="MdtA-like_HH"/>
</dbReference>
<dbReference type="Gene3D" id="6.10.140.1990">
    <property type="match status" value="1"/>
</dbReference>
<comment type="caution">
    <text evidence="4">The sequence shown here is derived from an EMBL/GenBank/DDBJ whole genome shotgun (WGS) entry which is preliminary data.</text>
</comment>
<dbReference type="Pfam" id="PF25876">
    <property type="entry name" value="HH_MFP_RND"/>
    <property type="match status" value="1"/>
</dbReference>
<sequence>MKKSAYIYYLTYVLFAVSIGLLGCSGKRTKEWVNPTIAPITEAVFATGYVEPVNFFTLTAFNEGYLKKSLVKEGDLVETNQLLFIQDQKNNTIQEQAARNNLQIARQNASTNSPVVKELEAQLHSAEEKLVLDKLQLDRMQKLVATNSVARVELDKAQVNYEGSLHAVESLKASIAATRNNLEQALINSQSQFQTVSSTNDYSRLLSPAHYKVYEVFKKEGELIRKGESIATLGDPQQMVVTLNVDENSINKVKENQIVLIELNTEKGKTLTGKVSKVYPYFNAELQSYKVEALFDTLPASIIAGTLLQANIIVDKKDKALLIPRACLSPNGKVIKKAENNNDTILIQTGIVSTEWVEVIQGIQSSDQVLKAY</sequence>
<gene>
    <name evidence="4" type="ORF">QNI19_21480</name>
</gene>
<accession>A0ABT7CP52</accession>
<dbReference type="Proteomes" id="UP001228581">
    <property type="component" value="Unassembled WGS sequence"/>
</dbReference>
<dbReference type="PANTHER" id="PTHR30469">
    <property type="entry name" value="MULTIDRUG RESISTANCE PROTEIN MDTA"/>
    <property type="match status" value="1"/>
</dbReference>
<keyword evidence="5" id="KW-1185">Reference proteome</keyword>
<evidence type="ECO:0000259" key="3">
    <source>
        <dbReference type="Pfam" id="PF25876"/>
    </source>
</evidence>
<reference evidence="4 5" key="1">
    <citation type="submission" date="2023-05" db="EMBL/GenBank/DDBJ databases">
        <authorList>
            <person name="Zhang X."/>
        </authorList>
    </citation>
    <scope>NUCLEOTIDE SEQUENCE [LARGE SCALE GENOMIC DNA]</scope>
    <source>
        <strain evidence="4 5">DM2B3-1</strain>
    </source>
</reference>
<dbReference type="InterPro" id="IPR030190">
    <property type="entry name" value="MacA_alpha-hairpin_sf"/>
</dbReference>
<feature type="domain" description="Multidrug resistance protein MdtA-like alpha-helical hairpin" evidence="3">
    <location>
        <begin position="117"/>
        <end position="184"/>
    </location>
</feature>
<dbReference type="RefSeq" id="WP_313999621.1">
    <property type="nucleotide sequence ID" value="NZ_JASJOT010000015.1"/>
</dbReference>
<keyword evidence="2" id="KW-0812">Transmembrane</keyword>
<feature type="transmembrane region" description="Helical" evidence="2">
    <location>
        <begin position="6"/>
        <end position="24"/>
    </location>
</feature>
<dbReference type="Gene3D" id="2.40.30.170">
    <property type="match status" value="1"/>
</dbReference>
<proteinExistence type="predicted"/>
<evidence type="ECO:0000313" key="4">
    <source>
        <dbReference type="EMBL" id="MDJ1495526.1"/>
    </source>
</evidence>
<evidence type="ECO:0000313" key="5">
    <source>
        <dbReference type="Proteomes" id="UP001228581"/>
    </source>
</evidence>
<protein>
    <submittedName>
        <fullName evidence="4">HlyD family efflux transporter periplasmic adaptor subunit</fullName>
    </submittedName>
</protein>
<keyword evidence="2" id="KW-1133">Transmembrane helix</keyword>
<dbReference type="EMBL" id="JASJOT010000015">
    <property type="protein sequence ID" value="MDJ1495526.1"/>
    <property type="molecule type" value="Genomic_DNA"/>
</dbReference>
<dbReference type="PROSITE" id="PS51257">
    <property type="entry name" value="PROKAR_LIPOPROTEIN"/>
    <property type="match status" value="1"/>
</dbReference>
<evidence type="ECO:0000256" key="2">
    <source>
        <dbReference type="SAM" id="Phobius"/>
    </source>
</evidence>
<keyword evidence="1" id="KW-0175">Coiled coil</keyword>
<name>A0ABT7CP52_9BACT</name>
<dbReference type="PANTHER" id="PTHR30469:SF15">
    <property type="entry name" value="HLYD FAMILY OF SECRETION PROTEINS"/>
    <property type="match status" value="1"/>
</dbReference>
<dbReference type="SUPFAM" id="SSF111369">
    <property type="entry name" value="HlyD-like secretion proteins"/>
    <property type="match status" value="2"/>
</dbReference>